<dbReference type="RefSeq" id="WP_115340373.1">
    <property type="nucleotide sequence ID" value="NZ_UHED01000001.1"/>
</dbReference>
<organism evidence="2 3">
    <name type="scientific">Staphylococcus saprophyticus</name>
    <dbReference type="NCBI Taxonomy" id="29385"/>
    <lineage>
        <taxon>Bacteria</taxon>
        <taxon>Bacillati</taxon>
        <taxon>Bacillota</taxon>
        <taxon>Bacilli</taxon>
        <taxon>Bacillales</taxon>
        <taxon>Staphylococcaceae</taxon>
        <taxon>Staphylococcus</taxon>
    </lineage>
</organism>
<gene>
    <name evidence="2" type="ORF">NCTC7688_00037</name>
</gene>
<keyword evidence="1" id="KW-0175">Coiled coil</keyword>
<reference evidence="2 3" key="1">
    <citation type="submission" date="2018-06" db="EMBL/GenBank/DDBJ databases">
        <authorList>
            <consortium name="Pathogen Informatics"/>
            <person name="Doyle S."/>
        </authorList>
    </citation>
    <scope>NUCLEOTIDE SEQUENCE [LARGE SCALE GENOMIC DNA]</scope>
    <source>
        <strain evidence="2 3">NCTC7688</strain>
    </source>
</reference>
<accession>A0A380HGW2</accession>
<dbReference type="EMBL" id="UHED01000001">
    <property type="protein sequence ID" value="SUM81553.1"/>
    <property type="molecule type" value="Genomic_DNA"/>
</dbReference>
<evidence type="ECO:0000313" key="3">
    <source>
        <dbReference type="Proteomes" id="UP000254707"/>
    </source>
</evidence>
<protein>
    <submittedName>
        <fullName evidence="2">Uncharacterized protein</fullName>
    </submittedName>
</protein>
<proteinExistence type="predicted"/>
<name>A0A380HGW2_STASA</name>
<dbReference type="AlphaFoldDB" id="A0A380HGW2"/>
<dbReference type="Proteomes" id="UP000254707">
    <property type="component" value="Unassembled WGS sequence"/>
</dbReference>
<evidence type="ECO:0000313" key="2">
    <source>
        <dbReference type="EMBL" id="SUM81553.1"/>
    </source>
</evidence>
<feature type="coiled-coil region" evidence="1">
    <location>
        <begin position="12"/>
        <end position="39"/>
    </location>
</feature>
<evidence type="ECO:0000256" key="1">
    <source>
        <dbReference type="SAM" id="Coils"/>
    </source>
</evidence>
<sequence length="114" mass="13609">MKEKIYTIKNLCDELNQPRQKIRRRLEKLEIKAINEDTRTYENEPLEYDHQAFLKLAEEFDVRIDNKECTASVQQRTTNEQHRTAEETSKDKLIKVLEKQLEEANKSRANLANF</sequence>